<gene>
    <name evidence="1" type="primary">clpS</name>
    <name evidence="3" type="ORF">CH360_17415</name>
    <name evidence="4" type="ORF">CH373_15845</name>
</gene>
<dbReference type="EMBL" id="NPDY01000030">
    <property type="protein sequence ID" value="PJZ68176.1"/>
    <property type="molecule type" value="Genomic_DNA"/>
</dbReference>
<reference evidence="5 6" key="1">
    <citation type="submission" date="2017-07" db="EMBL/GenBank/DDBJ databases">
        <title>Leptospira spp. isolated from tropical soils.</title>
        <authorList>
            <person name="Thibeaux R."/>
            <person name="Iraola G."/>
            <person name="Ferres I."/>
            <person name="Bierque E."/>
            <person name="Girault D."/>
            <person name="Soupe-Gilbert M.-E."/>
            <person name="Picardeau M."/>
            <person name="Goarant C."/>
        </authorList>
    </citation>
    <scope>NUCLEOTIDE SEQUENCE [LARGE SCALE GENOMIC DNA]</scope>
    <source>
        <strain evidence="4 6">FH1-B-B1</strain>
        <strain evidence="3 5">FH1-B-C1</strain>
    </source>
</reference>
<accession>A0A2M9ZJ76</accession>
<comment type="caution">
    <text evidence="4">The sequence shown here is derived from an EMBL/GenBank/DDBJ whole genome shotgun (WGS) entry which is preliminary data.</text>
</comment>
<dbReference type="Gene3D" id="3.30.1390.10">
    <property type="match status" value="1"/>
</dbReference>
<proteinExistence type="inferred from homology"/>
<keyword evidence="5" id="KW-1185">Reference proteome</keyword>
<evidence type="ECO:0000313" key="6">
    <source>
        <dbReference type="Proteomes" id="UP000231990"/>
    </source>
</evidence>
<keyword evidence="4" id="KW-0378">Hydrolase</keyword>
<dbReference type="SUPFAM" id="SSF54736">
    <property type="entry name" value="ClpS-like"/>
    <property type="match status" value="1"/>
</dbReference>
<dbReference type="PANTHER" id="PTHR33473:SF19">
    <property type="entry name" value="ATP-DEPENDENT CLP PROTEASE ADAPTER PROTEIN CLPS"/>
    <property type="match status" value="1"/>
</dbReference>
<sequence>MSEVYKFDTEEQVLTKEKLKLKKPPKYRVVILNDDYTPMDFVVWILRVVFHRSETESEKIMLQAHTSGKALCGVYSHDVARTKVAETHKLAEHHGHPLQCIMEIEEEGEEEK</sequence>
<keyword evidence="4" id="KW-0645">Protease</keyword>
<dbReference type="InterPro" id="IPR022935">
    <property type="entry name" value="ClpS"/>
</dbReference>
<organism evidence="4 6">
    <name type="scientific">Leptospira perolatii</name>
    <dbReference type="NCBI Taxonomy" id="2023191"/>
    <lineage>
        <taxon>Bacteria</taxon>
        <taxon>Pseudomonadati</taxon>
        <taxon>Spirochaetota</taxon>
        <taxon>Spirochaetia</taxon>
        <taxon>Leptospirales</taxon>
        <taxon>Leptospiraceae</taxon>
        <taxon>Leptospira</taxon>
    </lineage>
</organism>
<evidence type="ECO:0000313" key="3">
    <source>
        <dbReference type="EMBL" id="PJZ68176.1"/>
    </source>
</evidence>
<feature type="domain" description="Adaptor protein ClpS core" evidence="2">
    <location>
        <begin position="22"/>
        <end position="100"/>
    </location>
</feature>
<dbReference type="HAMAP" id="MF_00302">
    <property type="entry name" value="ClpS"/>
    <property type="match status" value="1"/>
</dbReference>
<dbReference type="RefSeq" id="WP_100715382.1">
    <property type="nucleotide sequence ID" value="NZ_NPDY01000030.1"/>
</dbReference>
<comment type="similarity">
    <text evidence="1">Belongs to the ClpS family.</text>
</comment>
<dbReference type="Proteomes" id="UP000231962">
    <property type="component" value="Unassembled WGS sequence"/>
</dbReference>
<dbReference type="OrthoDB" id="9796121at2"/>
<evidence type="ECO:0000313" key="5">
    <source>
        <dbReference type="Proteomes" id="UP000231962"/>
    </source>
</evidence>
<evidence type="ECO:0000313" key="4">
    <source>
        <dbReference type="EMBL" id="PJZ72071.1"/>
    </source>
</evidence>
<dbReference type="PANTHER" id="PTHR33473">
    <property type="entry name" value="ATP-DEPENDENT CLP PROTEASE ADAPTER PROTEIN CLPS1, CHLOROPLASTIC"/>
    <property type="match status" value="1"/>
</dbReference>
<dbReference type="GO" id="GO:0006508">
    <property type="term" value="P:proteolysis"/>
    <property type="evidence" value="ECO:0007669"/>
    <property type="project" value="UniProtKB-UniRule"/>
</dbReference>
<dbReference type="AlphaFoldDB" id="A0A2M9ZJ76"/>
<dbReference type="Proteomes" id="UP000231990">
    <property type="component" value="Unassembled WGS sequence"/>
</dbReference>
<dbReference type="Pfam" id="PF02617">
    <property type="entry name" value="ClpS"/>
    <property type="match status" value="1"/>
</dbReference>
<dbReference type="InterPro" id="IPR014719">
    <property type="entry name" value="Ribosomal_bL12_C/ClpS-like"/>
</dbReference>
<dbReference type="FunFam" id="3.30.1390.10:FF:000002">
    <property type="entry name" value="ATP-dependent Clp protease adapter protein ClpS"/>
    <property type="match status" value="1"/>
</dbReference>
<dbReference type="GO" id="GO:0030163">
    <property type="term" value="P:protein catabolic process"/>
    <property type="evidence" value="ECO:0007669"/>
    <property type="project" value="InterPro"/>
</dbReference>
<name>A0A2M9ZJ76_9LEPT</name>
<dbReference type="InterPro" id="IPR003769">
    <property type="entry name" value="ClpS_core"/>
</dbReference>
<dbReference type="GO" id="GO:0008233">
    <property type="term" value="F:peptidase activity"/>
    <property type="evidence" value="ECO:0007669"/>
    <property type="project" value="UniProtKB-KW"/>
</dbReference>
<dbReference type="EMBL" id="NPDZ01000013">
    <property type="protein sequence ID" value="PJZ72071.1"/>
    <property type="molecule type" value="Genomic_DNA"/>
</dbReference>
<evidence type="ECO:0000259" key="2">
    <source>
        <dbReference type="Pfam" id="PF02617"/>
    </source>
</evidence>
<evidence type="ECO:0000256" key="1">
    <source>
        <dbReference type="HAMAP-Rule" id="MF_00302"/>
    </source>
</evidence>
<dbReference type="NCBIfam" id="NF000672">
    <property type="entry name" value="PRK00033.1-5"/>
    <property type="match status" value="1"/>
</dbReference>
<protein>
    <recommendedName>
        <fullName evidence="1">ATP-dependent Clp protease adapter protein ClpS</fullName>
    </recommendedName>
</protein>
<comment type="subunit">
    <text evidence="1">Binds to the N-terminal domain of the chaperone ClpA.</text>
</comment>
<comment type="function">
    <text evidence="1">Involved in the modulation of the specificity of the ClpAP-mediated ATP-dependent protein degradation.</text>
</comment>